<dbReference type="Proteomes" id="UP001219518">
    <property type="component" value="Unassembled WGS sequence"/>
</dbReference>
<sequence length="197" mass="22426">MEENLLLANDRFAKIRPLLVHMKEKCNDLYQEEYFSIDETMVPYKGRFAGSLRQFIMNKPHRFGIKIFNVCGSSGIIYDFLPYAGSETFQGLNFTTEENEMGVGAKVVIGLSQSITDRAKKCVFFDNYFASAKLSTGAVRSNRIDNCPLISDKELKKRGRGSYDFMSKDGVQITKWMDSKVVHMAHKSKIIHEGLKV</sequence>
<dbReference type="AlphaFoldDB" id="A0AAE1LKM9"/>
<proteinExistence type="predicted"/>
<protein>
    <submittedName>
        <fullName evidence="2">PiggyBac transposable element-derived protein 3</fullName>
    </submittedName>
</protein>
<dbReference type="Pfam" id="PF13843">
    <property type="entry name" value="DDE_Tnp_1_7"/>
    <property type="match status" value="1"/>
</dbReference>
<evidence type="ECO:0000313" key="3">
    <source>
        <dbReference type="Proteomes" id="UP001219518"/>
    </source>
</evidence>
<name>A0AAE1LKM9_9NEOP</name>
<dbReference type="EMBL" id="JAHWGI010001040">
    <property type="protein sequence ID" value="KAK3921562.1"/>
    <property type="molecule type" value="Genomic_DNA"/>
</dbReference>
<dbReference type="InterPro" id="IPR029526">
    <property type="entry name" value="PGBD"/>
</dbReference>
<feature type="domain" description="PiggyBac transposable element-derived protein" evidence="1">
    <location>
        <begin position="8"/>
        <end position="185"/>
    </location>
</feature>
<evidence type="ECO:0000313" key="2">
    <source>
        <dbReference type="EMBL" id="KAK3921562.1"/>
    </source>
</evidence>
<keyword evidence="3" id="KW-1185">Reference proteome</keyword>
<accession>A0AAE1LKM9</accession>
<gene>
    <name evidence="2" type="ORF">KUF71_010734</name>
</gene>
<organism evidence="2 3">
    <name type="scientific">Frankliniella fusca</name>
    <dbReference type="NCBI Taxonomy" id="407009"/>
    <lineage>
        <taxon>Eukaryota</taxon>
        <taxon>Metazoa</taxon>
        <taxon>Ecdysozoa</taxon>
        <taxon>Arthropoda</taxon>
        <taxon>Hexapoda</taxon>
        <taxon>Insecta</taxon>
        <taxon>Pterygota</taxon>
        <taxon>Neoptera</taxon>
        <taxon>Paraneoptera</taxon>
        <taxon>Thysanoptera</taxon>
        <taxon>Terebrantia</taxon>
        <taxon>Thripoidea</taxon>
        <taxon>Thripidae</taxon>
        <taxon>Frankliniella</taxon>
    </lineage>
</organism>
<comment type="caution">
    <text evidence="2">The sequence shown here is derived from an EMBL/GenBank/DDBJ whole genome shotgun (WGS) entry which is preliminary data.</text>
</comment>
<evidence type="ECO:0000259" key="1">
    <source>
        <dbReference type="Pfam" id="PF13843"/>
    </source>
</evidence>
<dbReference type="PANTHER" id="PTHR47272">
    <property type="entry name" value="DDE_TNP_1_7 DOMAIN-CONTAINING PROTEIN"/>
    <property type="match status" value="1"/>
</dbReference>
<reference evidence="2" key="1">
    <citation type="submission" date="2021-07" db="EMBL/GenBank/DDBJ databases">
        <authorList>
            <person name="Catto M.A."/>
            <person name="Jacobson A."/>
            <person name="Kennedy G."/>
            <person name="Labadie P."/>
            <person name="Hunt B.G."/>
            <person name="Srinivasan R."/>
        </authorList>
    </citation>
    <scope>NUCLEOTIDE SEQUENCE</scope>
    <source>
        <strain evidence="2">PL_HMW_Pooled</strain>
        <tissue evidence="2">Head</tissue>
    </source>
</reference>
<reference evidence="2" key="2">
    <citation type="journal article" date="2023" name="BMC Genomics">
        <title>Pest status, molecular evolution, and epigenetic factors derived from the genome assembly of Frankliniella fusca, a thysanopteran phytovirus vector.</title>
        <authorList>
            <person name="Catto M.A."/>
            <person name="Labadie P.E."/>
            <person name="Jacobson A.L."/>
            <person name="Kennedy G.G."/>
            <person name="Srinivasan R."/>
            <person name="Hunt B.G."/>
        </authorList>
    </citation>
    <scope>NUCLEOTIDE SEQUENCE</scope>
    <source>
        <strain evidence="2">PL_HMW_Pooled</strain>
    </source>
</reference>